<dbReference type="Pfam" id="PF25583">
    <property type="entry name" value="WCX"/>
    <property type="match status" value="1"/>
</dbReference>
<dbReference type="EMBL" id="WTYU01000002">
    <property type="protein sequence ID" value="MXP15696.1"/>
    <property type="molecule type" value="Genomic_DNA"/>
</dbReference>
<dbReference type="InterPro" id="IPR057727">
    <property type="entry name" value="WCX_dom"/>
</dbReference>
<protein>
    <submittedName>
        <fullName evidence="3">WYL domain-containing protein</fullName>
    </submittedName>
</protein>
<evidence type="ECO:0000313" key="4">
    <source>
        <dbReference type="Proteomes" id="UP000473531"/>
    </source>
</evidence>
<dbReference type="Proteomes" id="UP000473531">
    <property type="component" value="Unassembled WGS sequence"/>
</dbReference>
<reference evidence="3 4" key="1">
    <citation type="submission" date="2019-12" db="EMBL/GenBank/DDBJ databases">
        <title>Genomic-based taxomic classification of the family Erythrobacteraceae.</title>
        <authorList>
            <person name="Xu L."/>
        </authorList>
    </citation>
    <scope>NUCLEOTIDE SEQUENCE [LARGE SCALE GENOMIC DNA]</scope>
    <source>
        <strain evidence="3 4">KCTC 52259</strain>
    </source>
</reference>
<keyword evidence="4" id="KW-1185">Reference proteome</keyword>
<proteinExistence type="predicted"/>
<gene>
    <name evidence="3" type="ORF">GRI44_13150</name>
</gene>
<dbReference type="InterPro" id="IPR051534">
    <property type="entry name" value="CBASS_pafABC_assoc_protein"/>
</dbReference>
<name>A0A6L7GJL2_9SPHN</name>
<dbReference type="PROSITE" id="PS52050">
    <property type="entry name" value="WYL"/>
    <property type="match status" value="1"/>
</dbReference>
<dbReference type="InterPro" id="IPR026881">
    <property type="entry name" value="WYL_dom"/>
</dbReference>
<evidence type="ECO:0000259" key="1">
    <source>
        <dbReference type="Pfam" id="PF13280"/>
    </source>
</evidence>
<dbReference type="PANTHER" id="PTHR34580">
    <property type="match status" value="1"/>
</dbReference>
<dbReference type="RefSeq" id="WP_160602186.1">
    <property type="nucleotide sequence ID" value="NZ_WTYU01000002.1"/>
</dbReference>
<sequence>MAERRKAPLDRVLTLVRALADSVEGLTLDEMAEVLGQQRRSAERARDTIAFHFDLDEIEDGRRKRFLIRDSLRRHYVRPNAAELAALQAEVLAATKAQSPRAELLDALLVKLRASFDGMEKRRVDRDFAELARLQRTLVGPGAVARVASETLAAASQAIFAGQCLEFDYQREGEDETVWRRVIPHGILHGSVSYLVGAFPKGGYGLVTYRLDRIENALVSEVAGAAPENFDLDEWLADSFGMFREQTHQVRLRILPEAAERAKSWRFHPKQELTELADSGIRITFTSGGLLELANHLFTWAGDLIIEGPDELKTVMAEQLEAAQTAIEKAPDDASETDVQGA</sequence>
<accession>A0A6L7GJL2</accession>
<evidence type="ECO:0000259" key="2">
    <source>
        <dbReference type="Pfam" id="PF25583"/>
    </source>
</evidence>
<dbReference type="OrthoDB" id="7626446at2"/>
<feature type="domain" description="WYL" evidence="1">
    <location>
        <begin position="150"/>
        <end position="217"/>
    </location>
</feature>
<comment type="caution">
    <text evidence="3">The sequence shown here is derived from an EMBL/GenBank/DDBJ whole genome shotgun (WGS) entry which is preliminary data.</text>
</comment>
<dbReference type="PANTHER" id="PTHR34580:SF1">
    <property type="entry name" value="PROTEIN PAFC"/>
    <property type="match status" value="1"/>
</dbReference>
<evidence type="ECO:0000313" key="3">
    <source>
        <dbReference type="EMBL" id="MXP15696.1"/>
    </source>
</evidence>
<dbReference type="Pfam" id="PF13280">
    <property type="entry name" value="WYL"/>
    <property type="match status" value="1"/>
</dbReference>
<organism evidence="3 4">
    <name type="scientific">Allopontixanthobacter confluentis</name>
    <dbReference type="NCBI Taxonomy" id="1849021"/>
    <lineage>
        <taxon>Bacteria</taxon>
        <taxon>Pseudomonadati</taxon>
        <taxon>Pseudomonadota</taxon>
        <taxon>Alphaproteobacteria</taxon>
        <taxon>Sphingomonadales</taxon>
        <taxon>Erythrobacteraceae</taxon>
        <taxon>Allopontixanthobacter</taxon>
    </lineage>
</organism>
<feature type="domain" description="WCX" evidence="2">
    <location>
        <begin position="247"/>
        <end position="323"/>
    </location>
</feature>
<dbReference type="AlphaFoldDB" id="A0A6L7GJL2"/>